<dbReference type="Gene3D" id="1.50.10.10">
    <property type="match status" value="1"/>
</dbReference>
<dbReference type="Pfam" id="PF01204">
    <property type="entry name" value="Trehalase"/>
    <property type="match status" value="1"/>
</dbReference>
<evidence type="ECO:0000313" key="6">
    <source>
        <dbReference type="Proteomes" id="UP000003163"/>
    </source>
</evidence>
<evidence type="ECO:0000256" key="1">
    <source>
        <dbReference type="ARBA" id="ARBA00005615"/>
    </source>
</evidence>
<dbReference type="EMBL" id="AFBI03000005">
    <property type="protein sequence ID" value="EJW01450.1"/>
    <property type="molecule type" value="Genomic_DNA"/>
</dbReference>
<evidence type="ECO:0000313" key="5">
    <source>
        <dbReference type="EMBL" id="EJW01450.1"/>
    </source>
</evidence>
<dbReference type="FunCoup" id="J9DFS1">
    <property type="interactions" value="14"/>
</dbReference>
<reference evidence="5 6" key="1">
    <citation type="submission" date="2011-08" db="EMBL/GenBank/DDBJ databases">
        <authorList>
            <person name="Liu Z.J."/>
            <person name="Shi F.L."/>
            <person name="Lu J.Q."/>
            <person name="Li M."/>
            <person name="Wang Z.L."/>
        </authorList>
    </citation>
    <scope>NUCLEOTIDE SEQUENCE [LARGE SCALE GENOMIC DNA]</scope>
    <source>
        <strain evidence="5 6">USNM 41457</strain>
    </source>
</reference>
<reference evidence="6" key="2">
    <citation type="submission" date="2015-07" db="EMBL/GenBank/DDBJ databases">
        <title>Contrasting host-pathogen interactions and genome evolution in two generalist and specialist microsporidian pathogens of mosquitoes.</title>
        <authorList>
            <consortium name="The Broad Institute Genomics Platform"/>
            <consortium name="The Broad Institute Genome Sequencing Center for Infectious Disease"/>
            <person name="Cuomo C.A."/>
            <person name="Sanscrainte N.D."/>
            <person name="Goldberg J.M."/>
            <person name="Heiman D."/>
            <person name="Young S."/>
            <person name="Zeng Q."/>
            <person name="Becnel J.J."/>
            <person name="Birren B.W."/>
        </authorList>
    </citation>
    <scope>NUCLEOTIDE SEQUENCE [LARGE SCALE GENOMIC DNA]</scope>
    <source>
        <strain evidence="6">USNM 41457</strain>
    </source>
</reference>
<dbReference type="PANTHER" id="PTHR23403">
    <property type="entry name" value="TREHALASE"/>
    <property type="match status" value="1"/>
</dbReference>
<gene>
    <name evidence="5" type="ORF">EDEG_00442</name>
</gene>
<dbReference type="SUPFAM" id="SSF48208">
    <property type="entry name" value="Six-hairpin glycosidases"/>
    <property type="match status" value="1"/>
</dbReference>
<comment type="caution">
    <text evidence="5">The sequence shown here is derived from an EMBL/GenBank/DDBJ whole genome shotgun (WGS) entry which is preliminary data.</text>
</comment>
<dbReference type="InterPro" id="IPR018232">
    <property type="entry name" value="Glyco_hydro_37_CS"/>
</dbReference>
<dbReference type="PRINTS" id="PR00744">
    <property type="entry name" value="GLHYDRLASE37"/>
</dbReference>
<dbReference type="PANTHER" id="PTHR23403:SF1">
    <property type="entry name" value="TREHALASE"/>
    <property type="match status" value="1"/>
</dbReference>
<dbReference type="OMA" id="YMVDNHG"/>
<dbReference type="HOGENOM" id="CLU_006451_4_0_1"/>
<keyword evidence="6" id="KW-1185">Reference proteome</keyword>
<keyword evidence="2 4" id="KW-0378">Hydrolase</keyword>
<dbReference type="EC" id="3.2.1.28" evidence="4"/>
<dbReference type="AlphaFoldDB" id="J9DFS1"/>
<dbReference type="PROSITE" id="PS00928">
    <property type="entry name" value="TREHALASE_2"/>
    <property type="match status" value="1"/>
</dbReference>
<accession>J9DFS1</accession>
<comment type="catalytic activity">
    <reaction evidence="4">
        <text>alpha,alpha-trehalose + H2O = alpha-D-glucose + beta-D-glucose</text>
        <dbReference type="Rhea" id="RHEA:32675"/>
        <dbReference type="ChEBI" id="CHEBI:15377"/>
        <dbReference type="ChEBI" id="CHEBI:15903"/>
        <dbReference type="ChEBI" id="CHEBI:16551"/>
        <dbReference type="ChEBI" id="CHEBI:17925"/>
        <dbReference type="EC" id="3.2.1.28"/>
    </reaction>
</comment>
<dbReference type="GO" id="GO:0004555">
    <property type="term" value="F:alpha,alpha-trehalase activity"/>
    <property type="evidence" value="ECO:0007669"/>
    <property type="project" value="UniProtKB-EC"/>
</dbReference>
<dbReference type="Proteomes" id="UP000003163">
    <property type="component" value="Unassembled WGS sequence"/>
</dbReference>
<dbReference type="GO" id="GO:0005993">
    <property type="term" value="P:trehalose catabolic process"/>
    <property type="evidence" value="ECO:0007669"/>
    <property type="project" value="TreeGrafter"/>
</dbReference>
<dbReference type="InterPro" id="IPR012341">
    <property type="entry name" value="6hp_glycosidase-like_sf"/>
</dbReference>
<evidence type="ECO:0000256" key="2">
    <source>
        <dbReference type="ARBA" id="ARBA00022801"/>
    </source>
</evidence>
<dbReference type="STRING" id="1003232.J9DFS1"/>
<dbReference type="OrthoDB" id="3542292at2759"/>
<protein>
    <recommendedName>
        <fullName evidence="4">Trehalase</fullName>
        <ecNumber evidence="4">3.2.1.28</ecNumber>
    </recommendedName>
    <alternativeName>
        <fullName evidence="4">Alpha-trehalose glucohydrolase</fullName>
    </alternativeName>
</protein>
<comment type="similarity">
    <text evidence="1 4">Belongs to the glycosyl hydrolase 37 family.</text>
</comment>
<name>J9DFS1_EDHAE</name>
<dbReference type="VEuPathDB" id="MicrosporidiaDB:EDEG_00442"/>
<organism evidence="5 6">
    <name type="scientific">Edhazardia aedis (strain USNM 41457)</name>
    <name type="common">Microsporidian parasite</name>
    <dbReference type="NCBI Taxonomy" id="1003232"/>
    <lineage>
        <taxon>Eukaryota</taxon>
        <taxon>Fungi</taxon>
        <taxon>Fungi incertae sedis</taxon>
        <taxon>Microsporidia</taxon>
        <taxon>Edhazardia</taxon>
    </lineage>
</organism>
<keyword evidence="3 4" id="KW-0326">Glycosidase</keyword>
<evidence type="ECO:0000256" key="4">
    <source>
        <dbReference type="RuleBase" id="RU361180"/>
    </source>
</evidence>
<dbReference type="InParanoid" id="J9DFS1"/>
<proteinExistence type="inferred from homology"/>
<dbReference type="InterPro" id="IPR001661">
    <property type="entry name" value="Glyco_hydro_37"/>
</dbReference>
<sequence>MSAALYSLEFSKILKNTSNQNLLLEYIEKFLTENFADEGYEFSNAQIPEKDNKRHEYLKNDDLREILDEIKQIWGMLYKNFVDDKSIKYTTLIKNSNPIIIPGGRFREIYYWDSKWIIDGLVSCKMYETAYKSIINLVELVQRFGFIPNGTRKYYEKRSQPPMLISIVNDFYENCDEEYKSKMLDSEIINAMETEYSWWMKKRSVSIEKNGKKYILNRYFVETNFPRVESMAEDINTFKEYVMNKFNFELADNDESIDFYNKNMLYKHEINLYGHLKAAAESGWDFSSRFFTDSEHIHTICTNNIIPTDLNAILYHNEMVLSKFFSLDKNNNTLKAEKYTELANNRKNAINEILWSEDCWYDYNIITKTHTNKKFYFSNIMPLIYNIEPPKKSFYNILDLYREPLFGYKGGIPASEVKNSTQQWDFPNVWPPHQQMLVEYLLRKQESIMAKHVAQSFYRSVVSKVRDPNGKCTLFYEKYDCSDLNKPGKYGEYEVQTGFGWTNGVLARFIDIFGDNLTDIANFTASKINIFGVLKKKLNDTENKSDVHGVINENSNKREKIRSNPEIVDKSEEDVISLRIE</sequence>
<dbReference type="InterPro" id="IPR008928">
    <property type="entry name" value="6-hairpin_glycosidase_sf"/>
</dbReference>
<evidence type="ECO:0000256" key="3">
    <source>
        <dbReference type="ARBA" id="ARBA00023295"/>
    </source>
</evidence>